<gene>
    <name evidence="4" type="primary">P3</name>
</gene>
<keyword evidence="4" id="KW-0543">Viral nucleoprotein</keyword>
<dbReference type="Proteomes" id="UP001156763">
    <property type="component" value="Genome"/>
</dbReference>
<dbReference type="RefSeq" id="YP_010840870.1">
    <property type="nucleotide sequence ID" value="NC_079089.1"/>
</dbReference>
<name>A0A8J9RCA8_9VIRU</name>
<dbReference type="GO" id="GO:0019013">
    <property type="term" value="C:viral nucleocapsid"/>
    <property type="evidence" value="ECO:0007669"/>
    <property type="project" value="UniProtKB-KW"/>
</dbReference>
<sequence>MAQKTVKKYLKDGSLSLNYKPVPTEFKNFFEANSIAVDNFNIVDPVYSFNVNEIDNLVKVYQSSREIKDESKLKDLKVGNYTIISGFIESENKNYLSFSKFMAVHAVGLQIYKFHESYNWKNMSYKPIKNLVNKKDELKKVTALNRMAEKIGLKEGSRLYYLYVQGCEFAFEPFPEEVLAICVFRSKNLEKLKLSGDNEMSMRSLIAKMIKVAVKHKGDGGEETVKGIFTSLDMTKIRGYIAELENSKHETVLNKKYKDIYQSIMSSLN</sequence>
<dbReference type="InterPro" id="IPR057839">
    <property type="entry name" value="Fimo_NCAP"/>
</dbReference>
<dbReference type="EMBL" id="LC597439">
    <property type="protein sequence ID" value="BCO17110.1"/>
    <property type="molecule type" value="Viral_cRNA"/>
</dbReference>
<keyword evidence="2" id="KW-0167">Capsid protein</keyword>
<keyword evidence="5" id="KW-1185">Reference proteome</keyword>
<dbReference type="KEGG" id="vg:80554550"/>
<evidence type="ECO:0000256" key="2">
    <source>
        <dbReference type="ARBA" id="ARBA00022561"/>
    </source>
</evidence>
<dbReference type="Pfam" id="PF25629">
    <property type="entry name" value="Fimo_NCAP"/>
    <property type="match status" value="1"/>
</dbReference>
<evidence type="ECO:0000256" key="3">
    <source>
        <dbReference type="ARBA" id="ARBA00022844"/>
    </source>
</evidence>
<evidence type="ECO:0000313" key="5">
    <source>
        <dbReference type="Proteomes" id="UP001156763"/>
    </source>
</evidence>
<organism evidence="4 5">
    <name type="scientific">Japanese star anise ringspot-associated virus</name>
    <dbReference type="NCBI Taxonomy" id="2798807"/>
    <lineage>
        <taxon>Viruses</taxon>
        <taxon>Riboviria</taxon>
        <taxon>Orthornavirae</taxon>
        <taxon>Negarnaviricota</taxon>
        <taxon>Polyploviricotina</taxon>
        <taxon>Bunyaviricetes</taxon>
        <taxon>Elliovirales</taxon>
        <taxon>Fimoviridae</taxon>
        <taxon>Emaravirus</taxon>
        <taxon>Emaravirus illicii</taxon>
    </lineage>
</organism>
<keyword evidence="3" id="KW-0946">Virion</keyword>
<dbReference type="GeneID" id="80554550"/>
<evidence type="ECO:0000313" key="4">
    <source>
        <dbReference type="EMBL" id="BCO17110.1"/>
    </source>
</evidence>
<accession>A0A8J9RCA8</accession>
<evidence type="ECO:0000256" key="1">
    <source>
        <dbReference type="ARBA" id="ARBA00004328"/>
    </source>
</evidence>
<reference evidence="4 5" key="1">
    <citation type="journal article" date="2022" name="J. Gen. Plant Pathol.">
        <title>Japanese star anise ringspot-associated virus is a distinct emaravirus transmitted by the eriophyid mite (the family Diptilomiopidae).</title>
        <authorList>
            <person name="Shimomoto Y."/>
            <person name="Okada T."/>
            <person name="Ikeda K."/>
            <person name="Tatara A."/>
            <person name="Hasegawa Y."/>
            <person name="Yanagisawa H."/>
            <person name="Takeyama S."/>
            <person name="Hayashi K."/>
            <person name="Yano K."/>
            <person name="Morita Y."/>
            <person name="Kubota K."/>
        </authorList>
    </citation>
    <scope>NUCLEOTIDE SEQUENCE [LARGE SCALE GENOMIC DNA]</scope>
    <source>
        <strain evidence="4">Igeno_June_2019</strain>
    </source>
</reference>
<comment type="subcellular location">
    <subcellularLocation>
        <location evidence="1">Virion</location>
    </subcellularLocation>
</comment>
<protein>
    <submittedName>
        <fullName evidence="4">Nucleocapsid protein</fullName>
    </submittedName>
</protein>
<proteinExistence type="predicted"/>